<dbReference type="SMART" id="SM00345">
    <property type="entry name" value="HTH_GNTR"/>
    <property type="match status" value="1"/>
</dbReference>
<evidence type="ECO:0000256" key="2">
    <source>
        <dbReference type="ARBA" id="ARBA00023125"/>
    </source>
</evidence>
<dbReference type="EMBL" id="JAANNT010000020">
    <property type="protein sequence ID" value="NUV30810.1"/>
    <property type="molecule type" value="Genomic_DNA"/>
</dbReference>
<dbReference type="Pfam" id="PF07702">
    <property type="entry name" value="UTRA"/>
    <property type="match status" value="1"/>
</dbReference>
<dbReference type="SUPFAM" id="SSF64288">
    <property type="entry name" value="Chorismate lyase-like"/>
    <property type="match status" value="1"/>
</dbReference>
<evidence type="ECO:0000256" key="3">
    <source>
        <dbReference type="ARBA" id="ARBA00023163"/>
    </source>
</evidence>
<reference evidence="5 6" key="1">
    <citation type="submission" date="2020-03" db="EMBL/GenBank/DDBJ databases">
        <title>Complete genome sequence of sixteen Streptomyces strains facilitates identification of candidate genes involved in plant growth-promotion in grain legumes and cereals.</title>
        <authorList>
            <person name="Gopalakrishnan S."/>
            <person name="Thakur V."/>
            <person name="Saxena R."/>
            <person name="Vadlamudi S."/>
            <person name="Purohit S."/>
            <person name="Kumar V."/>
            <person name="Rathore A."/>
            <person name="Chitikineni A."/>
            <person name="Varshney R.K."/>
        </authorList>
    </citation>
    <scope>NUCLEOTIDE SEQUENCE [LARGE SCALE GENOMIC DNA]</scope>
    <source>
        <strain evidence="5 6">KAI-180</strain>
    </source>
</reference>
<protein>
    <submittedName>
        <fullName evidence="5">GntR family transcriptional regulator</fullName>
    </submittedName>
</protein>
<name>A0A7Y6F2E7_9ACTN</name>
<dbReference type="GO" id="GO:0003700">
    <property type="term" value="F:DNA-binding transcription factor activity"/>
    <property type="evidence" value="ECO:0007669"/>
    <property type="project" value="InterPro"/>
</dbReference>
<dbReference type="AlphaFoldDB" id="A0A7Y6F2E7"/>
<dbReference type="InterPro" id="IPR036388">
    <property type="entry name" value="WH-like_DNA-bd_sf"/>
</dbReference>
<dbReference type="PANTHER" id="PTHR44846:SF17">
    <property type="entry name" value="GNTR-FAMILY TRANSCRIPTIONAL REGULATOR"/>
    <property type="match status" value="1"/>
</dbReference>
<evidence type="ECO:0000313" key="5">
    <source>
        <dbReference type="EMBL" id="NUV30810.1"/>
    </source>
</evidence>
<dbReference type="RefSeq" id="WP_175457089.1">
    <property type="nucleotide sequence ID" value="NZ_JAANNT010000020.1"/>
</dbReference>
<dbReference type="Proteomes" id="UP000540128">
    <property type="component" value="Unassembled WGS sequence"/>
</dbReference>
<proteinExistence type="predicted"/>
<feature type="domain" description="HTH gntR-type" evidence="4">
    <location>
        <begin position="6"/>
        <end position="74"/>
    </location>
</feature>
<keyword evidence="3" id="KW-0804">Transcription</keyword>
<dbReference type="Pfam" id="PF00392">
    <property type="entry name" value="GntR"/>
    <property type="match status" value="1"/>
</dbReference>
<dbReference type="PANTHER" id="PTHR44846">
    <property type="entry name" value="MANNOSYL-D-GLYCERATE TRANSPORT/METABOLISM SYSTEM REPRESSOR MNGR-RELATED"/>
    <property type="match status" value="1"/>
</dbReference>
<sequence>MSQPSRSVTEEVAEKIRARIASGEFQPGDRLPSTKHLAQAYGVSEDTIRHVVKALKASGDAVSQWGRGVFVRKYEPFAWDITDFERGPRPDNGDYDAWAAGILEQGKEPGEELLYVTDEPGEQPPADVRDYLRLGKQDLAVCRRRLRTVDGEPHQLSISWFPADVALNSPLLNPGRTAVPGGILASIGHAQVRGRDRYRSRMPLFQERQELQMEEGTTLLEFVRVGFDGEGRAVRCMYTLCPGDRTVIERDVEF</sequence>
<dbReference type="Gene3D" id="1.10.10.10">
    <property type="entry name" value="Winged helix-like DNA-binding domain superfamily/Winged helix DNA-binding domain"/>
    <property type="match status" value="1"/>
</dbReference>
<dbReference type="SUPFAM" id="SSF46785">
    <property type="entry name" value="Winged helix' DNA-binding domain"/>
    <property type="match status" value="1"/>
</dbReference>
<evidence type="ECO:0000256" key="1">
    <source>
        <dbReference type="ARBA" id="ARBA00023015"/>
    </source>
</evidence>
<dbReference type="InterPro" id="IPR036390">
    <property type="entry name" value="WH_DNA-bd_sf"/>
</dbReference>
<dbReference type="InterPro" id="IPR050679">
    <property type="entry name" value="Bact_HTH_transcr_reg"/>
</dbReference>
<accession>A0A7Y6F2E7</accession>
<evidence type="ECO:0000313" key="6">
    <source>
        <dbReference type="Proteomes" id="UP000540128"/>
    </source>
</evidence>
<dbReference type="Gene3D" id="3.40.1410.10">
    <property type="entry name" value="Chorismate lyase-like"/>
    <property type="match status" value="1"/>
</dbReference>
<keyword evidence="2" id="KW-0238">DNA-binding</keyword>
<dbReference type="PROSITE" id="PS50949">
    <property type="entry name" value="HTH_GNTR"/>
    <property type="match status" value="1"/>
</dbReference>
<dbReference type="GO" id="GO:0045892">
    <property type="term" value="P:negative regulation of DNA-templated transcription"/>
    <property type="evidence" value="ECO:0007669"/>
    <property type="project" value="TreeGrafter"/>
</dbReference>
<evidence type="ECO:0000259" key="4">
    <source>
        <dbReference type="PROSITE" id="PS50949"/>
    </source>
</evidence>
<keyword evidence="1" id="KW-0805">Transcription regulation</keyword>
<gene>
    <name evidence="5" type="ORF">G6W59_21290</name>
</gene>
<organism evidence="5 6">
    <name type="scientific">Streptomyces odorifer</name>
    <dbReference type="NCBI Taxonomy" id="53450"/>
    <lineage>
        <taxon>Bacteria</taxon>
        <taxon>Bacillati</taxon>
        <taxon>Actinomycetota</taxon>
        <taxon>Actinomycetes</taxon>
        <taxon>Kitasatosporales</taxon>
        <taxon>Streptomycetaceae</taxon>
        <taxon>Streptomyces</taxon>
        <taxon>Streptomyces albidoflavus group</taxon>
    </lineage>
</organism>
<comment type="caution">
    <text evidence="5">The sequence shown here is derived from an EMBL/GenBank/DDBJ whole genome shotgun (WGS) entry which is preliminary data.</text>
</comment>
<dbReference type="InterPro" id="IPR011663">
    <property type="entry name" value="UTRA"/>
</dbReference>
<dbReference type="InterPro" id="IPR028978">
    <property type="entry name" value="Chorismate_lyase_/UTRA_dom_sf"/>
</dbReference>
<dbReference type="GO" id="GO:0003677">
    <property type="term" value="F:DNA binding"/>
    <property type="evidence" value="ECO:0007669"/>
    <property type="project" value="UniProtKB-KW"/>
</dbReference>
<dbReference type="SMART" id="SM00866">
    <property type="entry name" value="UTRA"/>
    <property type="match status" value="1"/>
</dbReference>
<keyword evidence="6" id="KW-1185">Reference proteome</keyword>
<dbReference type="InterPro" id="IPR000524">
    <property type="entry name" value="Tscrpt_reg_HTH_GntR"/>
</dbReference>
<dbReference type="CDD" id="cd07377">
    <property type="entry name" value="WHTH_GntR"/>
    <property type="match status" value="1"/>
</dbReference>